<dbReference type="GO" id="GO:0033014">
    <property type="term" value="P:tetrapyrrole biosynthetic process"/>
    <property type="evidence" value="ECO:0007669"/>
    <property type="project" value="InterPro"/>
</dbReference>
<evidence type="ECO:0000259" key="1">
    <source>
        <dbReference type="Pfam" id="PF02602"/>
    </source>
</evidence>
<dbReference type="InterPro" id="IPR036108">
    <property type="entry name" value="4pyrrol_syn_uPrphyn_synt_sf"/>
</dbReference>
<feature type="non-terminal residue" evidence="2">
    <location>
        <position position="1"/>
    </location>
</feature>
<proteinExistence type="predicted"/>
<dbReference type="InterPro" id="IPR003754">
    <property type="entry name" value="4pyrrol_synth_uPrphyn_synth"/>
</dbReference>
<comment type="caution">
    <text evidence="2">The sequence shown here is derived from an EMBL/GenBank/DDBJ whole genome shotgun (WGS) entry which is preliminary data.</text>
</comment>
<reference evidence="2" key="2">
    <citation type="journal article" date="2021" name="PeerJ">
        <title>Extensive microbial diversity within the chicken gut microbiome revealed by metagenomics and culture.</title>
        <authorList>
            <person name="Gilroy R."/>
            <person name="Ravi A."/>
            <person name="Getino M."/>
            <person name="Pursley I."/>
            <person name="Horton D.L."/>
            <person name="Alikhan N.F."/>
            <person name="Baker D."/>
            <person name="Gharbi K."/>
            <person name="Hall N."/>
            <person name="Watson M."/>
            <person name="Adriaenssens E.M."/>
            <person name="Foster-Nyarko E."/>
            <person name="Jarju S."/>
            <person name="Secka A."/>
            <person name="Antonio M."/>
            <person name="Oren A."/>
            <person name="Chaudhuri R.R."/>
            <person name="La Ragione R."/>
            <person name="Hildebrand F."/>
            <person name="Pallen M.J."/>
        </authorList>
    </citation>
    <scope>NUCLEOTIDE SEQUENCE</scope>
    <source>
        <strain evidence="2">1383</strain>
    </source>
</reference>
<evidence type="ECO:0000313" key="3">
    <source>
        <dbReference type="Proteomes" id="UP000824161"/>
    </source>
</evidence>
<dbReference type="Pfam" id="PF02602">
    <property type="entry name" value="HEM4"/>
    <property type="match status" value="1"/>
</dbReference>
<sequence>FGVKIDFLPFSHVEGVDASAVRKQKIDLKNYTALILNSKNAVDHYFRIAEEMRYKVPDTLKYFCQTEAIAYYLQKYVVYRKRKIYIGGKTFDDVVKVIRKHRTETFLMPTSDSLRPEIPAALDELGIKWDRVILYNNVYSDLSGLKDKKYDVMAFFTPAGIKSMFHNFPDFQQGDTRIATFGVSTFREAEGSGLTVDIKAPSPEAPSMAMALQEYIKTNNKQ</sequence>
<dbReference type="SUPFAM" id="SSF69618">
    <property type="entry name" value="HemD-like"/>
    <property type="match status" value="1"/>
</dbReference>
<evidence type="ECO:0000313" key="2">
    <source>
        <dbReference type="EMBL" id="HIT97217.1"/>
    </source>
</evidence>
<reference evidence="2" key="1">
    <citation type="submission" date="2020-10" db="EMBL/GenBank/DDBJ databases">
        <authorList>
            <person name="Gilroy R."/>
        </authorList>
    </citation>
    <scope>NUCLEOTIDE SEQUENCE</scope>
    <source>
        <strain evidence="2">1383</strain>
    </source>
</reference>
<name>A0A9D1KSR6_9FLAO</name>
<protein>
    <submittedName>
        <fullName evidence="2">Uroporphyrinogen-III synthase</fullName>
    </submittedName>
</protein>
<dbReference type="Proteomes" id="UP000824161">
    <property type="component" value="Unassembled WGS sequence"/>
</dbReference>
<dbReference type="GO" id="GO:0004852">
    <property type="term" value="F:uroporphyrinogen-III synthase activity"/>
    <property type="evidence" value="ECO:0007669"/>
    <property type="project" value="InterPro"/>
</dbReference>
<organism evidence="2 3">
    <name type="scientific">Candidatus Merdimorpha stercoravium</name>
    <dbReference type="NCBI Taxonomy" id="2840863"/>
    <lineage>
        <taxon>Bacteria</taxon>
        <taxon>Pseudomonadati</taxon>
        <taxon>Bacteroidota</taxon>
        <taxon>Flavobacteriia</taxon>
        <taxon>Flavobacteriales</taxon>
        <taxon>Candidatus Merdimorpha</taxon>
    </lineage>
</organism>
<dbReference type="Gene3D" id="3.40.50.10090">
    <property type="match status" value="2"/>
</dbReference>
<dbReference type="CDD" id="cd06578">
    <property type="entry name" value="HemD"/>
    <property type="match status" value="1"/>
</dbReference>
<dbReference type="AlphaFoldDB" id="A0A9D1KSR6"/>
<feature type="domain" description="Tetrapyrrole biosynthesis uroporphyrinogen III synthase" evidence="1">
    <location>
        <begin position="2"/>
        <end position="208"/>
    </location>
</feature>
<gene>
    <name evidence="2" type="ORF">IAC44_00090</name>
</gene>
<accession>A0A9D1KSR6</accession>
<dbReference type="EMBL" id="DVLY01000003">
    <property type="protein sequence ID" value="HIT97217.1"/>
    <property type="molecule type" value="Genomic_DNA"/>
</dbReference>